<dbReference type="AlphaFoldDB" id="A0A1C6W1G2"/>
<dbReference type="EMBL" id="FMIC01000002">
    <property type="protein sequence ID" value="SCL72342.1"/>
    <property type="molecule type" value="Genomic_DNA"/>
</dbReference>
<dbReference type="CDD" id="cd08896">
    <property type="entry name" value="SRPBCC_CalC_Aha1-like_3"/>
    <property type="match status" value="1"/>
</dbReference>
<dbReference type="Proteomes" id="UP000199343">
    <property type="component" value="Unassembled WGS sequence"/>
</dbReference>
<sequence>MTTYPSVNPDLDLVLERTVDVAPELVWKAWTTPELIVRWFAPRPWSTSSCEIDLQPGGRFNTVMRSPEGEDYPSTGCILVVEEGSTLVFTSGLGPGFRPQVVTGDFPFTAVIRIEPAGNGTRYTATAIHADASAKKSHEEMGFAEGWSAALDQLVEVVKGL</sequence>
<gene>
    <name evidence="3" type="ORF">GA0070608_4954</name>
</gene>
<evidence type="ECO:0000313" key="4">
    <source>
        <dbReference type="Proteomes" id="UP000199343"/>
    </source>
</evidence>
<dbReference type="InterPro" id="IPR023393">
    <property type="entry name" value="START-like_dom_sf"/>
</dbReference>
<protein>
    <submittedName>
        <fullName evidence="3">Uncharacterized conserved protein YndB, AHSA1/START domain</fullName>
    </submittedName>
</protein>
<dbReference type="InterPro" id="IPR013538">
    <property type="entry name" value="ASHA1/2-like_C"/>
</dbReference>
<evidence type="ECO:0000256" key="1">
    <source>
        <dbReference type="ARBA" id="ARBA00006817"/>
    </source>
</evidence>
<dbReference type="STRING" id="47871.GA0070608_4954"/>
<dbReference type="Pfam" id="PF08327">
    <property type="entry name" value="AHSA1"/>
    <property type="match status" value="1"/>
</dbReference>
<feature type="domain" description="Activator of Hsp90 ATPase homologue 1/2-like C-terminal" evidence="2">
    <location>
        <begin position="21"/>
        <end position="158"/>
    </location>
</feature>
<evidence type="ECO:0000259" key="2">
    <source>
        <dbReference type="Pfam" id="PF08327"/>
    </source>
</evidence>
<accession>A0A1C6W1G2</accession>
<reference evidence="3 4" key="1">
    <citation type="submission" date="2016-06" db="EMBL/GenBank/DDBJ databases">
        <authorList>
            <person name="Kjaerup R.B."/>
            <person name="Dalgaard T.S."/>
            <person name="Juul-Madsen H.R."/>
        </authorList>
    </citation>
    <scope>NUCLEOTIDE SEQUENCE [LARGE SCALE GENOMIC DNA]</scope>
    <source>
        <strain evidence="3 4">DSM 43363</strain>
    </source>
</reference>
<evidence type="ECO:0000313" key="3">
    <source>
        <dbReference type="EMBL" id="SCL72342.1"/>
    </source>
</evidence>
<comment type="similarity">
    <text evidence="1">Belongs to the AHA1 family.</text>
</comment>
<organism evidence="3 4">
    <name type="scientific">Micromonospora peucetia</name>
    <dbReference type="NCBI Taxonomy" id="47871"/>
    <lineage>
        <taxon>Bacteria</taxon>
        <taxon>Bacillati</taxon>
        <taxon>Actinomycetota</taxon>
        <taxon>Actinomycetes</taxon>
        <taxon>Micromonosporales</taxon>
        <taxon>Micromonosporaceae</taxon>
        <taxon>Micromonospora</taxon>
    </lineage>
</organism>
<dbReference type="OrthoDB" id="3365660at2"/>
<dbReference type="RefSeq" id="WP_091630827.1">
    <property type="nucleotide sequence ID" value="NZ_FMIC01000002.1"/>
</dbReference>
<dbReference type="Gene3D" id="3.30.530.20">
    <property type="match status" value="1"/>
</dbReference>
<proteinExistence type="inferred from homology"/>
<dbReference type="SUPFAM" id="SSF55961">
    <property type="entry name" value="Bet v1-like"/>
    <property type="match status" value="1"/>
</dbReference>
<name>A0A1C6W1G2_9ACTN</name>